<evidence type="ECO:0000313" key="3">
    <source>
        <dbReference type="EMBL" id="MFD1200515.1"/>
    </source>
</evidence>
<feature type="region of interest" description="Disordered" evidence="1">
    <location>
        <begin position="224"/>
        <end position="255"/>
    </location>
</feature>
<proteinExistence type="predicted"/>
<feature type="transmembrane region" description="Helical" evidence="2">
    <location>
        <begin position="187"/>
        <end position="206"/>
    </location>
</feature>
<accession>A0ABW3TIH9</accession>
<keyword evidence="2" id="KW-0812">Transmembrane</keyword>
<name>A0ABW3TIH9_9MICO</name>
<feature type="region of interest" description="Disordered" evidence="1">
    <location>
        <begin position="346"/>
        <end position="384"/>
    </location>
</feature>
<keyword evidence="4" id="KW-1185">Reference proteome</keyword>
<sequence>MRYVLAIVALAISGVLLLLGIGQRTFLAGPSEIVYSIGATGDAPYAVIDVEELTKVAGQANVVMRGEGTFAALANTRDAEAWLEPFDHVELTVDAKARVIEATTVRGEAPTNDLLATDDDGNVVPIDPRGSDLWLAEREGNEAGTRMAVEPAADQSVIIAGTDAEPLPKGTALVWVQDRATPLAGPLLAAGGLFAALGAVLYLLAFDRDKRALGPRRGRRGPLVGVQNVFGGSKRRGKQAAADAPKRGSLENTPDGIAGGAAAGVLAEGQSASTAGAESASTAGAESASTAGAEIDAEAVVAEVVVDAEPVDGEAASADTGTIDAIVVEEVDDVDDVAPVEKVEAAEEVAGDAHTADDVADGPVDGAATEPDEDTGNKGDGNAK</sequence>
<evidence type="ECO:0000256" key="2">
    <source>
        <dbReference type="SAM" id="Phobius"/>
    </source>
</evidence>
<protein>
    <submittedName>
        <fullName evidence="3">Uncharacterized protein</fullName>
    </submittedName>
</protein>
<keyword evidence="2" id="KW-1133">Transmembrane helix</keyword>
<comment type="caution">
    <text evidence="3">The sequence shown here is derived from an EMBL/GenBank/DDBJ whole genome shotgun (WGS) entry which is preliminary data.</text>
</comment>
<feature type="compositionally biased region" description="Basic and acidic residues" evidence="1">
    <location>
        <begin position="375"/>
        <end position="384"/>
    </location>
</feature>
<dbReference type="EMBL" id="JBHTLY010000001">
    <property type="protein sequence ID" value="MFD1200515.1"/>
    <property type="molecule type" value="Genomic_DNA"/>
</dbReference>
<gene>
    <name evidence="3" type="ORF">ACFQ3U_01220</name>
</gene>
<dbReference type="Proteomes" id="UP001597181">
    <property type="component" value="Unassembled WGS sequence"/>
</dbReference>
<organism evidence="3 4">
    <name type="scientific">Leucobacter albus</name>
    <dbReference type="NCBI Taxonomy" id="272210"/>
    <lineage>
        <taxon>Bacteria</taxon>
        <taxon>Bacillati</taxon>
        <taxon>Actinomycetota</taxon>
        <taxon>Actinomycetes</taxon>
        <taxon>Micrococcales</taxon>
        <taxon>Microbacteriaceae</taxon>
        <taxon>Leucobacter</taxon>
    </lineage>
</organism>
<evidence type="ECO:0000256" key="1">
    <source>
        <dbReference type="SAM" id="MobiDB-lite"/>
    </source>
</evidence>
<dbReference type="RefSeq" id="WP_343958784.1">
    <property type="nucleotide sequence ID" value="NZ_BAAAKZ010000003.1"/>
</dbReference>
<evidence type="ECO:0000313" key="4">
    <source>
        <dbReference type="Proteomes" id="UP001597181"/>
    </source>
</evidence>
<keyword evidence="2" id="KW-0472">Membrane</keyword>
<reference evidence="4" key="1">
    <citation type="journal article" date="2019" name="Int. J. Syst. Evol. Microbiol.">
        <title>The Global Catalogue of Microorganisms (GCM) 10K type strain sequencing project: providing services to taxonomists for standard genome sequencing and annotation.</title>
        <authorList>
            <consortium name="The Broad Institute Genomics Platform"/>
            <consortium name="The Broad Institute Genome Sequencing Center for Infectious Disease"/>
            <person name="Wu L."/>
            <person name="Ma J."/>
        </authorList>
    </citation>
    <scope>NUCLEOTIDE SEQUENCE [LARGE SCALE GENOMIC DNA]</scope>
    <source>
        <strain evidence="4">CCUG 50213</strain>
    </source>
</reference>